<feature type="domain" description="RecF/RecN/SMC N-terminal" evidence="11">
    <location>
        <begin position="19"/>
        <end position="536"/>
    </location>
</feature>
<keyword evidence="7 9" id="KW-0234">DNA repair</keyword>
<dbReference type="Pfam" id="PF02463">
    <property type="entry name" value="SMC_N"/>
    <property type="match status" value="1"/>
</dbReference>
<accession>A0A5C6X850</accession>
<dbReference type="InterPro" id="IPR027417">
    <property type="entry name" value="P-loop_NTPase"/>
</dbReference>
<dbReference type="FunFam" id="3.40.50.300:FF:000356">
    <property type="entry name" value="DNA repair protein RecN"/>
    <property type="match status" value="1"/>
</dbReference>
<proteinExistence type="inferred from homology"/>
<keyword evidence="5 9" id="KW-0227">DNA damage</keyword>
<dbReference type="GO" id="GO:0043590">
    <property type="term" value="C:bacterial nucleoid"/>
    <property type="evidence" value="ECO:0007669"/>
    <property type="project" value="TreeGrafter"/>
</dbReference>
<protein>
    <recommendedName>
        <fullName evidence="3 9">DNA repair protein RecN</fullName>
    </recommendedName>
    <alternativeName>
        <fullName evidence="8 9">Recombination protein N</fullName>
    </alternativeName>
</protein>
<evidence type="ECO:0000256" key="1">
    <source>
        <dbReference type="ARBA" id="ARBA00003618"/>
    </source>
</evidence>
<feature type="coiled-coil region" evidence="10">
    <location>
        <begin position="282"/>
        <end position="309"/>
    </location>
</feature>
<dbReference type="GO" id="GO:0009432">
    <property type="term" value="P:SOS response"/>
    <property type="evidence" value="ECO:0007669"/>
    <property type="project" value="TreeGrafter"/>
</dbReference>
<comment type="similarity">
    <text evidence="2 9">Belongs to the RecN family.</text>
</comment>
<comment type="function">
    <text evidence="1 9">May be involved in recombinational repair of damaged DNA.</text>
</comment>
<organism evidence="12 13">
    <name type="scientific">Lujinxingia vulgaris</name>
    <dbReference type="NCBI Taxonomy" id="2600176"/>
    <lineage>
        <taxon>Bacteria</taxon>
        <taxon>Deltaproteobacteria</taxon>
        <taxon>Bradymonadales</taxon>
        <taxon>Lujinxingiaceae</taxon>
        <taxon>Lujinxingia</taxon>
    </lineage>
</organism>
<evidence type="ECO:0000256" key="5">
    <source>
        <dbReference type="ARBA" id="ARBA00022763"/>
    </source>
</evidence>
<gene>
    <name evidence="12" type="primary">recN</name>
    <name evidence="12" type="ORF">FRC96_16770</name>
</gene>
<evidence type="ECO:0000313" key="13">
    <source>
        <dbReference type="Proteomes" id="UP000321046"/>
    </source>
</evidence>
<dbReference type="InterPro" id="IPR004604">
    <property type="entry name" value="DNA_recomb/repair_RecN"/>
</dbReference>
<dbReference type="PIRSF" id="PIRSF003128">
    <property type="entry name" value="RecN"/>
    <property type="match status" value="1"/>
</dbReference>
<dbReference type="PANTHER" id="PTHR11059">
    <property type="entry name" value="DNA REPAIR PROTEIN RECN"/>
    <property type="match status" value="1"/>
</dbReference>
<dbReference type="InterPro" id="IPR003395">
    <property type="entry name" value="RecF/RecN/SMC_N"/>
</dbReference>
<evidence type="ECO:0000256" key="7">
    <source>
        <dbReference type="ARBA" id="ARBA00023204"/>
    </source>
</evidence>
<evidence type="ECO:0000256" key="8">
    <source>
        <dbReference type="ARBA" id="ARBA00033408"/>
    </source>
</evidence>
<evidence type="ECO:0000256" key="4">
    <source>
        <dbReference type="ARBA" id="ARBA00022741"/>
    </source>
</evidence>
<dbReference type="FunFam" id="3.40.50.300:FF:000319">
    <property type="entry name" value="DNA repair protein RecN"/>
    <property type="match status" value="1"/>
</dbReference>
<dbReference type="GO" id="GO:0006281">
    <property type="term" value="P:DNA repair"/>
    <property type="evidence" value="ECO:0007669"/>
    <property type="project" value="UniProtKB-KW"/>
</dbReference>
<dbReference type="CDD" id="cd03241">
    <property type="entry name" value="ABC_RecN"/>
    <property type="match status" value="2"/>
</dbReference>
<evidence type="ECO:0000256" key="2">
    <source>
        <dbReference type="ARBA" id="ARBA00009441"/>
    </source>
</evidence>
<dbReference type="GO" id="GO:0006310">
    <property type="term" value="P:DNA recombination"/>
    <property type="evidence" value="ECO:0007669"/>
    <property type="project" value="InterPro"/>
</dbReference>
<dbReference type="PANTHER" id="PTHR11059:SF0">
    <property type="entry name" value="DNA REPAIR PROTEIN RECN"/>
    <property type="match status" value="1"/>
</dbReference>
<reference evidence="12 13" key="1">
    <citation type="submission" date="2019-08" db="EMBL/GenBank/DDBJ databases">
        <title>Bradymonadales sp. TMQ2.</title>
        <authorList>
            <person name="Liang Q."/>
        </authorList>
    </citation>
    <scope>NUCLEOTIDE SEQUENCE [LARGE SCALE GENOMIC DNA]</scope>
    <source>
        <strain evidence="12 13">TMQ2</strain>
    </source>
</reference>
<evidence type="ECO:0000259" key="11">
    <source>
        <dbReference type="Pfam" id="PF02463"/>
    </source>
</evidence>
<feature type="coiled-coil region" evidence="10">
    <location>
        <begin position="348"/>
        <end position="375"/>
    </location>
</feature>
<evidence type="ECO:0000256" key="6">
    <source>
        <dbReference type="ARBA" id="ARBA00022840"/>
    </source>
</evidence>
<evidence type="ECO:0000256" key="10">
    <source>
        <dbReference type="SAM" id="Coils"/>
    </source>
</evidence>
<evidence type="ECO:0000256" key="3">
    <source>
        <dbReference type="ARBA" id="ARBA00021315"/>
    </source>
</evidence>
<keyword evidence="6" id="KW-0067">ATP-binding</keyword>
<evidence type="ECO:0000313" key="12">
    <source>
        <dbReference type="EMBL" id="TXD32679.1"/>
    </source>
</evidence>
<dbReference type="Proteomes" id="UP000321046">
    <property type="component" value="Unassembled WGS sequence"/>
</dbReference>
<keyword evidence="4" id="KW-0547">Nucleotide-binding</keyword>
<evidence type="ECO:0000256" key="9">
    <source>
        <dbReference type="PIRNR" id="PIRNR003128"/>
    </source>
</evidence>
<dbReference type="Gene3D" id="3.40.50.300">
    <property type="entry name" value="P-loop containing nucleotide triphosphate hydrolases"/>
    <property type="match status" value="2"/>
</dbReference>
<dbReference type="SUPFAM" id="SSF52540">
    <property type="entry name" value="P-loop containing nucleoside triphosphate hydrolases"/>
    <property type="match status" value="2"/>
</dbReference>
<sequence length="587" mass="65732">MIRVPSFGRSLNVLGGLTMLTHLVIRNFAIIEHLEIPVRAGFTVLTGETGAGKSIIIDALNLLLGGRATTEVIRTDEDEAVVQGVFEPGKATAERLRERLGEQGIEFEGQLIIRRIVSRAGRNKVFINGSLTTVTNLADIARGLVDISGQHEHYSLLRPEEHIGLLDAFANLSGDVEAMSEAYREVNAIRRELKAMRENVRDRLHRADFLRFQLVEIDAAELEPGEEEELEGEVDRLRYAEKINDAVRSAVRHTYADNDSAVERLGEAVDALKRASQYDPRLESLAQRLEEARIAAEEAARDLQDQDLDVDNDPNRLDSVIERLEVIKKLRRKYGHDIPAILENAAQMREELHRLDNAEEHGQELEARLEKTRQKAWVIARKLSQARREAAVELRRRVEAELGDLNMARTQFVAHFTPADLPPARASEADESITLDARGFDRLEFLLAPNVGEEPRPMAKIASGGELSRIMLAIKTVLAERDAIDTYVFDEVDTGIGGATADVVGQKIQNASRDHQVLCITHLASIASRSDHHYLVEKMLVDERTQSIIRPLSDEERIEEIARMLGGARVTTTTRDAARELLTQQVR</sequence>
<dbReference type="GO" id="GO:0005524">
    <property type="term" value="F:ATP binding"/>
    <property type="evidence" value="ECO:0007669"/>
    <property type="project" value="UniProtKB-KW"/>
</dbReference>
<dbReference type="NCBIfam" id="TIGR00634">
    <property type="entry name" value="recN"/>
    <property type="match status" value="1"/>
</dbReference>
<keyword evidence="10" id="KW-0175">Coiled coil</keyword>
<dbReference type="AlphaFoldDB" id="A0A5C6X850"/>
<comment type="caution">
    <text evidence="12">The sequence shown here is derived from an EMBL/GenBank/DDBJ whole genome shotgun (WGS) entry which is preliminary data.</text>
</comment>
<dbReference type="OrthoDB" id="9806954at2"/>
<dbReference type="EMBL" id="VOSL01000118">
    <property type="protein sequence ID" value="TXD32679.1"/>
    <property type="molecule type" value="Genomic_DNA"/>
</dbReference>
<name>A0A5C6X850_9DELT</name>